<dbReference type="PANTHER" id="PTHR11559">
    <property type="entry name" value="CARBOXYLESTERASE"/>
    <property type="match status" value="1"/>
</dbReference>
<evidence type="ECO:0000259" key="4">
    <source>
        <dbReference type="Pfam" id="PF00135"/>
    </source>
</evidence>
<gene>
    <name evidence="5" type="ORF">IM811_015990</name>
</gene>
<name>A0A8H7N6F1_BIOOC</name>
<dbReference type="EMBL" id="JADCTT010000007">
    <property type="protein sequence ID" value="KAF9749963.1"/>
    <property type="molecule type" value="Genomic_DNA"/>
</dbReference>
<proteinExistence type="inferred from homology"/>
<evidence type="ECO:0000256" key="3">
    <source>
        <dbReference type="RuleBase" id="RU361235"/>
    </source>
</evidence>
<protein>
    <recommendedName>
        <fullName evidence="3">Carboxylic ester hydrolase</fullName>
        <ecNumber evidence="3">3.1.1.-</ecNumber>
    </recommendedName>
</protein>
<dbReference type="AlphaFoldDB" id="A0A8H7N6F1"/>
<dbReference type="SUPFAM" id="SSF53474">
    <property type="entry name" value="alpha/beta-Hydrolases"/>
    <property type="match status" value="1"/>
</dbReference>
<organism evidence="5 6">
    <name type="scientific">Bionectria ochroleuca</name>
    <name type="common">Gliocladium roseum</name>
    <dbReference type="NCBI Taxonomy" id="29856"/>
    <lineage>
        <taxon>Eukaryota</taxon>
        <taxon>Fungi</taxon>
        <taxon>Dikarya</taxon>
        <taxon>Ascomycota</taxon>
        <taxon>Pezizomycotina</taxon>
        <taxon>Sordariomycetes</taxon>
        <taxon>Hypocreomycetidae</taxon>
        <taxon>Hypocreales</taxon>
        <taxon>Bionectriaceae</taxon>
        <taxon>Clonostachys</taxon>
    </lineage>
</organism>
<sequence length="384" mass="42121">MDLRWRIYAGIQRLPSLRSYRVTRGRKQLCYLCSTELSAWSIWFHGWPNFYVNHGGGTANLGFYDQRFALDWVQNNIHLFGGDRKRVTVMGESAGGASVLHQITAFGGRSGNAPFSQAIIQSPGWLPVLGHKEKEDLYTAFLSLLSCSTLECARAKNSSEVMKANTALVNSSKEGSFGPFVDGIFVPETPANLLLSGEYSREVNLMLGSTANEGFLIVMGGIAGLRNTTDFRSAIALLFPLSTSSVRSYISDTLYPASSFTSDSERINLLVTEALFTCNNVDISTATNGEAYFYRFSVPPSLHGQDLAYTFFNGPTPAVTNITVANLIQAYIVNFLRSGDPNGEETILFPKFGKGTVLDLGNNAGAIEDPTKGRCAWWQKTLYI</sequence>
<reference evidence="5" key="1">
    <citation type="submission" date="2020-10" db="EMBL/GenBank/DDBJ databases">
        <title>High-Quality Genome Resource of Clonostachys rosea strain S41 by Oxford Nanopore Long-Read Sequencing.</title>
        <authorList>
            <person name="Wang H."/>
        </authorList>
    </citation>
    <scope>NUCLEOTIDE SEQUENCE</scope>
    <source>
        <strain evidence="5">S41</strain>
    </source>
</reference>
<comment type="caution">
    <text evidence="5">The sequence shown here is derived from an EMBL/GenBank/DDBJ whole genome shotgun (WGS) entry which is preliminary data.</text>
</comment>
<keyword evidence="2 3" id="KW-0378">Hydrolase</keyword>
<dbReference type="InterPro" id="IPR050309">
    <property type="entry name" value="Type-B_Carboxylest/Lipase"/>
</dbReference>
<dbReference type="PROSITE" id="PS00122">
    <property type="entry name" value="CARBOXYLESTERASE_B_1"/>
    <property type="match status" value="1"/>
</dbReference>
<evidence type="ECO:0000313" key="5">
    <source>
        <dbReference type="EMBL" id="KAF9749963.1"/>
    </source>
</evidence>
<accession>A0A8H7N6F1</accession>
<dbReference type="InterPro" id="IPR019826">
    <property type="entry name" value="Carboxylesterase_B_AS"/>
</dbReference>
<evidence type="ECO:0000313" key="6">
    <source>
        <dbReference type="Proteomes" id="UP000616885"/>
    </source>
</evidence>
<dbReference type="Pfam" id="PF00135">
    <property type="entry name" value="COesterase"/>
    <property type="match status" value="1"/>
</dbReference>
<dbReference type="InterPro" id="IPR029058">
    <property type="entry name" value="AB_hydrolase_fold"/>
</dbReference>
<feature type="domain" description="Carboxylesterase type B" evidence="4">
    <location>
        <begin position="59"/>
        <end position="378"/>
    </location>
</feature>
<dbReference type="EC" id="3.1.1.-" evidence="3"/>
<dbReference type="InterPro" id="IPR002018">
    <property type="entry name" value="CarbesteraseB"/>
</dbReference>
<comment type="similarity">
    <text evidence="1 3">Belongs to the type-B carboxylesterase/lipase family.</text>
</comment>
<evidence type="ECO:0000256" key="2">
    <source>
        <dbReference type="ARBA" id="ARBA00022801"/>
    </source>
</evidence>
<dbReference type="Proteomes" id="UP000616885">
    <property type="component" value="Unassembled WGS sequence"/>
</dbReference>
<dbReference type="GO" id="GO:0016787">
    <property type="term" value="F:hydrolase activity"/>
    <property type="evidence" value="ECO:0007669"/>
    <property type="project" value="UniProtKB-KW"/>
</dbReference>
<dbReference type="Gene3D" id="3.40.50.1820">
    <property type="entry name" value="alpha/beta hydrolase"/>
    <property type="match status" value="1"/>
</dbReference>
<evidence type="ECO:0000256" key="1">
    <source>
        <dbReference type="ARBA" id="ARBA00005964"/>
    </source>
</evidence>